<feature type="domain" description="N-acetyltransferase" evidence="1">
    <location>
        <begin position="138"/>
        <end position="286"/>
    </location>
</feature>
<accession>A0A4S3MRJ8</accession>
<comment type="caution">
    <text evidence="2">The sequence shown here is derived from an EMBL/GenBank/DDBJ whole genome shotgun (WGS) entry which is preliminary data.</text>
</comment>
<dbReference type="Pfam" id="PF00583">
    <property type="entry name" value="Acetyltransf_1"/>
    <property type="match status" value="1"/>
</dbReference>
<gene>
    <name evidence="2" type="ORF">E7811_05295</name>
</gene>
<reference evidence="2 3" key="1">
    <citation type="submission" date="2019-04" db="EMBL/GenBank/DDBJ databases">
        <title>Draft genome sequence of Gemmobacter aestuarii sp. nov.</title>
        <authorList>
            <person name="Hameed A."/>
            <person name="Lin S.-Y."/>
            <person name="Shahina M."/>
            <person name="Lai W.-A."/>
            <person name="Young C.-C."/>
        </authorList>
    </citation>
    <scope>NUCLEOTIDE SEQUENCE [LARGE SCALE GENOMIC DNA]</scope>
    <source>
        <strain evidence="2 3">CC-PW-75</strain>
    </source>
</reference>
<dbReference type="EMBL" id="SSND01000001">
    <property type="protein sequence ID" value="THD85129.1"/>
    <property type="molecule type" value="Genomic_DNA"/>
</dbReference>
<dbReference type="GO" id="GO:0016747">
    <property type="term" value="F:acyltransferase activity, transferring groups other than amino-acyl groups"/>
    <property type="evidence" value="ECO:0007669"/>
    <property type="project" value="InterPro"/>
</dbReference>
<dbReference type="InterPro" id="IPR016181">
    <property type="entry name" value="Acyl_CoA_acyltransferase"/>
</dbReference>
<evidence type="ECO:0000313" key="3">
    <source>
        <dbReference type="Proteomes" id="UP000309450"/>
    </source>
</evidence>
<dbReference type="OrthoDB" id="7365268at2"/>
<evidence type="ECO:0000313" key="2">
    <source>
        <dbReference type="EMBL" id="THD85129.1"/>
    </source>
</evidence>
<protein>
    <submittedName>
        <fullName evidence="2">GNAT family N-acetyltransferase</fullName>
    </submittedName>
</protein>
<organism evidence="2 3">
    <name type="scientific">Aliigemmobacter aestuarii</name>
    <dbReference type="NCBI Taxonomy" id="1445661"/>
    <lineage>
        <taxon>Bacteria</taxon>
        <taxon>Pseudomonadati</taxon>
        <taxon>Pseudomonadota</taxon>
        <taxon>Alphaproteobacteria</taxon>
        <taxon>Rhodobacterales</taxon>
        <taxon>Paracoccaceae</taxon>
        <taxon>Aliigemmobacter</taxon>
    </lineage>
</organism>
<dbReference type="AlphaFoldDB" id="A0A4S3MRJ8"/>
<proteinExistence type="predicted"/>
<sequence length="286" mass="29861">MGPVRPARAGDEAAIDAFLARHAETSMFLRANLASHGLSGGDHPHATTYHLAPVSGPVRAVFGRTRNGFVMCQAPEADAPFAAYAKATAGETVEGITGAADQVERLIPAFGLGQAAFRLKHAEPLMRLSLSGDLASEDVIRSPSGRDIGLLEGWFLQYMQETGLAAEGESARAEARDRAARAISGGAMRLLLVDQAPVAMAAISARAGDMVQVGGVFVPRLLRNRGLGRRVTAALLDEARAAGAQTAILFANNDAAERAYAAIGFARIGWYRVAVLDGSARIGGSA</sequence>
<dbReference type="InterPro" id="IPR000182">
    <property type="entry name" value="GNAT_dom"/>
</dbReference>
<dbReference type="RefSeq" id="WP_136393505.1">
    <property type="nucleotide sequence ID" value="NZ_SSND01000001.1"/>
</dbReference>
<keyword evidence="2" id="KW-0808">Transferase</keyword>
<dbReference type="Gene3D" id="3.40.630.30">
    <property type="match status" value="1"/>
</dbReference>
<name>A0A4S3MRJ8_9RHOB</name>
<dbReference type="Proteomes" id="UP000309450">
    <property type="component" value="Unassembled WGS sequence"/>
</dbReference>
<evidence type="ECO:0000259" key="1">
    <source>
        <dbReference type="PROSITE" id="PS51186"/>
    </source>
</evidence>
<dbReference type="SUPFAM" id="SSF55729">
    <property type="entry name" value="Acyl-CoA N-acyltransferases (Nat)"/>
    <property type="match status" value="1"/>
</dbReference>
<dbReference type="PROSITE" id="PS51186">
    <property type="entry name" value="GNAT"/>
    <property type="match status" value="1"/>
</dbReference>
<dbReference type="CDD" id="cd04301">
    <property type="entry name" value="NAT_SF"/>
    <property type="match status" value="1"/>
</dbReference>
<keyword evidence="3" id="KW-1185">Reference proteome</keyword>